<sequence>MERAHCAGVKTNVRRRDSRNNLSGEIPTDIIDRRAHNNFWKRRKKSGPTNTRRSDGTAYLLALTRTSRKPMNIIRRMNNRDGLSVRPIAPPPSTAATGDRRRRSSTPAVVGERRPTDGGHVRRAQGDDEDESSTRRNRGLASL</sequence>
<feature type="region of interest" description="Disordered" evidence="1">
    <location>
        <begin position="69"/>
        <end position="143"/>
    </location>
</feature>
<feature type="region of interest" description="Disordered" evidence="1">
    <location>
        <begin position="1"/>
        <end position="24"/>
    </location>
</feature>
<evidence type="ECO:0000313" key="2">
    <source>
        <dbReference type="Proteomes" id="UP000887566"/>
    </source>
</evidence>
<organism evidence="2 3">
    <name type="scientific">Plectus sambesii</name>
    <dbReference type="NCBI Taxonomy" id="2011161"/>
    <lineage>
        <taxon>Eukaryota</taxon>
        <taxon>Metazoa</taxon>
        <taxon>Ecdysozoa</taxon>
        <taxon>Nematoda</taxon>
        <taxon>Chromadorea</taxon>
        <taxon>Plectida</taxon>
        <taxon>Plectina</taxon>
        <taxon>Plectoidea</taxon>
        <taxon>Plectidae</taxon>
        <taxon>Plectus</taxon>
    </lineage>
</organism>
<accession>A0A914W3Q1</accession>
<dbReference type="WBParaSite" id="PSAMB.scaffold2962size20367.g19761.t1">
    <property type="protein sequence ID" value="PSAMB.scaffold2962size20367.g19761.t1"/>
    <property type="gene ID" value="PSAMB.scaffold2962size20367.g19761"/>
</dbReference>
<dbReference type="Proteomes" id="UP000887566">
    <property type="component" value="Unplaced"/>
</dbReference>
<feature type="compositionally biased region" description="Basic and acidic residues" evidence="1">
    <location>
        <begin position="111"/>
        <end position="126"/>
    </location>
</feature>
<name>A0A914W3Q1_9BILA</name>
<keyword evidence="2" id="KW-1185">Reference proteome</keyword>
<proteinExistence type="predicted"/>
<evidence type="ECO:0000313" key="3">
    <source>
        <dbReference type="WBParaSite" id="PSAMB.scaffold2962size20367.g19761.t1"/>
    </source>
</evidence>
<evidence type="ECO:0000256" key="1">
    <source>
        <dbReference type="SAM" id="MobiDB-lite"/>
    </source>
</evidence>
<reference evidence="3" key="1">
    <citation type="submission" date="2022-11" db="UniProtKB">
        <authorList>
            <consortium name="WormBaseParasite"/>
        </authorList>
    </citation>
    <scope>IDENTIFICATION</scope>
</reference>
<protein>
    <submittedName>
        <fullName evidence="3">Uncharacterized protein</fullName>
    </submittedName>
</protein>
<dbReference type="AlphaFoldDB" id="A0A914W3Q1"/>